<dbReference type="InterPro" id="IPR006139">
    <property type="entry name" value="D-isomer_2_OHA_DH_cat_dom"/>
</dbReference>
<dbReference type="Pfam" id="PF02826">
    <property type="entry name" value="2-Hacid_dh_C"/>
    <property type="match status" value="1"/>
</dbReference>
<dbReference type="SUPFAM" id="SSF52283">
    <property type="entry name" value="Formate/glycerate dehydrogenase catalytic domain-like"/>
    <property type="match status" value="1"/>
</dbReference>
<sequence length="353" mass="38085">MPSSVRPTVLHLGDPIYYNPELYKQLEQIATIIRPETEERERGAFLQALKERRWGGFSAILRPFWNSGGEMGRWDSELISHLPASVKLFSSAGAGYDWVDVDILAKSGIIYCNGATASSEAVADMAIYHIISVFRNMQWTNTAGRSGDPQMFMDAHRNNSETAHNPKGHTLGIIGFGHIGYRIAQKAFAAFDMKIAYVDPIPKPAELEAAVGATRCPDLDALLAVSDCVVISAPGSAEGGRALIDAARLARMKKGSRLVNVGRGNLVDGNALAGALESGHLVAAGLDVHENEPYVNPRLLALRDVSLTCHTAGGAVETRAGFEELAVKNCIHAILGTEPLTPVNKHLLDRARI</sequence>
<dbReference type="Pfam" id="PF00389">
    <property type="entry name" value="2-Hacid_dh"/>
    <property type="match status" value="1"/>
</dbReference>
<dbReference type="InterPro" id="IPR029753">
    <property type="entry name" value="D-isomer_DH_CS"/>
</dbReference>
<dbReference type="EMBL" id="JBAWTH010000028">
    <property type="protein sequence ID" value="KAL2285738.1"/>
    <property type="molecule type" value="Genomic_DNA"/>
</dbReference>
<dbReference type="InterPro" id="IPR036291">
    <property type="entry name" value="NAD(P)-bd_dom_sf"/>
</dbReference>
<proteinExistence type="inferred from homology"/>
<dbReference type="SUPFAM" id="SSF51735">
    <property type="entry name" value="NAD(P)-binding Rossmann-fold domains"/>
    <property type="match status" value="1"/>
</dbReference>
<evidence type="ECO:0000256" key="2">
    <source>
        <dbReference type="RuleBase" id="RU003719"/>
    </source>
</evidence>
<dbReference type="PANTHER" id="PTHR10996:SF281">
    <property type="entry name" value="D-ISOMER SPECIFIC 2-HYDROXYACID DEHYDROGENASE NAD-BINDING DOMAIN-CONTAINING PROTEIN-RELATED"/>
    <property type="match status" value="1"/>
</dbReference>
<comment type="similarity">
    <text evidence="2">Belongs to the D-isomer specific 2-hydroxyacid dehydrogenase family.</text>
</comment>
<name>A0ABR4ETI0_9PEZI</name>
<comment type="caution">
    <text evidence="5">The sequence shown here is derived from an EMBL/GenBank/DDBJ whole genome shotgun (WGS) entry which is preliminary data.</text>
</comment>
<dbReference type="Proteomes" id="UP001600888">
    <property type="component" value="Unassembled WGS sequence"/>
</dbReference>
<dbReference type="InterPro" id="IPR050223">
    <property type="entry name" value="D-isomer_2-hydroxyacid_DH"/>
</dbReference>
<reference evidence="5 6" key="1">
    <citation type="submission" date="2024-03" db="EMBL/GenBank/DDBJ databases">
        <title>A high-quality draft genome sequence of Diaporthe vaccinii, a causative agent of upright dieback and viscid rot disease in cranberry plants.</title>
        <authorList>
            <person name="Sarrasin M."/>
            <person name="Lang B.F."/>
            <person name="Burger G."/>
        </authorList>
    </citation>
    <scope>NUCLEOTIDE SEQUENCE [LARGE SCALE GENOMIC DNA]</scope>
    <source>
        <strain evidence="5 6">IS7</strain>
    </source>
</reference>
<accession>A0ABR4ETI0</accession>
<evidence type="ECO:0000256" key="1">
    <source>
        <dbReference type="ARBA" id="ARBA00023002"/>
    </source>
</evidence>
<evidence type="ECO:0000313" key="6">
    <source>
        <dbReference type="Proteomes" id="UP001600888"/>
    </source>
</evidence>
<dbReference type="Gene3D" id="3.40.50.720">
    <property type="entry name" value="NAD(P)-binding Rossmann-like Domain"/>
    <property type="match status" value="2"/>
</dbReference>
<feature type="domain" description="D-isomer specific 2-hydroxyacid dehydrogenase catalytic" evidence="3">
    <location>
        <begin position="74"/>
        <end position="344"/>
    </location>
</feature>
<protein>
    <recommendedName>
        <fullName evidence="7">Alcohol dehydrogenase</fullName>
    </recommendedName>
</protein>
<dbReference type="CDD" id="cd12168">
    <property type="entry name" value="Mand_dh_like"/>
    <property type="match status" value="1"/>
</dbReference>
<evidence type="ECO:0008006" key="7">
    <source>
        <dbReference type="Google" id="ProtNLM"/>
    </source>
</evidence>
<keyword evidence="6" id="KW-1185">Reference proteome</keyword>
<feature type="domain" description="D-isomer specific 2-hydroxyacid dehydrogenase NAD-binding" evidence="4">
    <location>
        <begin position="129"/>
        <end position="312"/>
    </location>
</feature>
<organism evidence="5 6">
    <name type="scientific">Diaporthe vaccinii</name>
    <dbReference type="NCBI Taxonomy" id="105482"/>
    <lineage>
        <taxon>Eukaryota</taxon>
        <taxon>Fungi</taxon>
        <taxon>Dikarya</taxon>
        <taxon>Ascomycota</taxon>
        <taxon>Pezizomycotina</taxon>
        <taxon>Sordariomycetes</taxon>
        <taxon>Sordariomycetidae</taxon>
        <taxon>Diaporthales</taxon>
        <taxon>Diaporthaceae</taxon>
        <taxon>Diaporthe</taxon>
        <taxon>Diaporthe eres species complex</taxon>
    </lineage>
</organism>
<dbReference type="PROSITE" id="PS00671">
    <property type="entry name" value="D_2_HYDROXYACID_DH_3"/>
    <property type="match status" value="1"/>
</dbReference>
<dbReference type="PANTHER" id="PTHR10996">
    <property type="entry name" value="2-HYDROXYACID DEHYDROGENASE-RELATED"/>
    <property type="match status" value="1"/>
</dbReference>
<evidence type="ECO:0000313" key="5">
    <source>
        <dbReference type="EMBL" id="KAL2285738.1"/>
    </source>
</evidence>
<dbReference type="InterPro" id="IPR006140">
    <property type="entry name" value="D-isomer_DH_NAD-bd"/>
</dbReference>
<keyword evidence="1 2" id="KW-0560">Oxidoreductase</keyword>
<evidence type="ECO:0000259" key="4">
    <source>
        <dbReference type="Pfam" id="PF02826"/>
    </source>
</evidence>
<gene>
    <name evidence="5" type="ORF">FJTKL_07469</name>
</gene>
<evidence type="ECO:0000259" key="3">
    <source>
        <dbReference type="Pfam" id="PF00389"/>
    </source>
</evidence>